<comment type="caution">
    <text evidence="5">The sequence shown here is derived from an EMBL/GenBank/DDBJ whole genome shotgun (WGS) entry which is preliminary data.</text>
</comment>
<protein>
    <recommendedName>
        <fullName evidence="7">Gingipain domain-containing protein</fullName>
    </recommendedName>
</protein>
<dbReference type="InterPro" id="IPR029031">
    <property type="entry name" value="Gingipain_N_sf"/>
</dbReference>
<dbReference type="Proteomes" id="UP000282321">
    <property type="component" value="Unassembled WGS sequence"/>
</dbReference>
<organism evidence="5 6">
    <name type="scientific">candidate division TA06 bacterium</name>
    <dbReference type="NCBI Taxonomy" id="2250710"/>
    <lineage>
        <taxon>Bacteria</taxon>
        <taxon>Bacteria division TA06</taxon>
    </lineage>
</organism>
<dbReference type="InterPro" id="IPR025965">
    <property type="entry name" value="FlgD/Vpr_Ig-like"/>
</dbReference>
<dbReference type="Gene3D" id="2.60.40.4070">
    <property type="match status" value="1"/>
</dbReference>
<evidence type="ECO:0000313" key="6">
    <source>
        <dbReference type="Proteomes" id="UP000282321"/>
    </source>
</evidence>
<dbReference type="Pfam" id="PF13860">
    <property type="entry name" value="FlgD_ig"/>
    <property type="match status" value="1"/>
</dbReference>
<feature type="domain" description="Gingipain propeptide" evidence="3">
    <location>
        <begin position="41"/>
        <end position="193"/>
    </location>
</feature>
<evidence type="ECO:0000259" key="4">
    <source>
        <dbReference type="Pfam" id="PF13860"/>
    </source>
</evidence>
<evidence type="ECO:0000256" key="1">
    <source>
        <dbReference type="ARBA" id="ARBA00022729"/>
    </source>
</evidence>
<keyword evidence="1" id="KW-0732">Signal</keyword>
<dbReference type="InterPro" id="IPR029030">
    <property type="entry name" value="Caspase-like_dom_sf"/>
</dbReference>
<dbReference type="InterPro" id="IPR012600">
    <property type="entry name" value="Propeptide_C25"/>
</dbReference>
<dbReference type="Pfam" id="PF08126">
    <property type="entry name" value="Propeptide_C25"/>
    <property type="match status" value="1"/>
</dbReference>
<dbReference type="InterPro" id="IPR001769">
    <property type="entry name" value="Gingipain"/>
</dbReference>
<accession>A0A660S9Q6</accession>
<dbReference type="SUPFAM" id="SSF52129">
    <property type="entry name" value="Caspase-like"/>
    <property type="match status" value="1"/>
</dbReference>
<proteinExistence type="predicted"/>
<feature type="domain" description="Gingipain" evidence="2">
    <location>
        <begin position="567"/>
        <end position="938"/>
    </location>
</feature>
<dbReference type="GO" id="GO:0006508">
    <property type="term" value="P:proteolysis"/>
    <property type="evidence" value="ECO:0007669"/>
    <property type="project" value="InterPro"/>
</dbReference>
<dbReference type="Gene3D" id="3.40.50.10390">
    <property type="entry name" value="Gingipain r, domain 1"/>
    <property type="match status" value="1"/>
</dbReference>
<evidence type="ECO:0008006" key="7">
    <source>
        <dbReference type="Google" id="ProtNLM"/>
    </source>
</evidence>
<reference evidence="5 6" key="1">
    <citation type="submission" date="2018-06" db="EMBL/GenBank/DDBJ databases">
        <title>Extensive metabolic versatility and redundancy in microbially diverse, dynamic hydrothermal sediments.</title>
        <authorList>
            <person name="Dombrowski N."/>
            <person name="Teske A."/>
            <person name="Baker B.J."/>
        </authorList>
    </citation>
    <scope>NUCLEOTIDE SEQUENCE [LARGE SCALE GENOMIC DNA]</scope>
    <source>
        <strain evidence="5">B35_G9</strain>
    </source>
</reference>
<evidence type="ECO:0000259" key="2">
    <source>
        <dbReference type="Pfam" id="PF01364"/>
    </source>
</evidence>
<feature type="domain" description="FlgD/Vpr Ig-like" evidence="4">
    <location>
        <begin position="1208"/>
        <end position="1261"/>
    </location>
</feature>
<dbReference type="Gene3D" id="2.60.40.3800">
    <property type="match status" value="1"/>
</dbReference>
<sequence length="1281" mass="144627">MRYTKIFFIVFVLFLLKLPLNANGKVLKETGNVCEFSYSPVYSVDTSGMYTFVSLGDGAFDIEEGEPEIPIKHFSIAIGEGSDVKIRIVGKKLYKTIRGLLPPGENIETKERKYKNKRETVSMGIRNVKKGYVRNVYTVSFDLCPIDFDESSLSIRMYKDIIVEVVSSKAYIPMRTEDSFSEIYKNLILNYRGINRTKKRIKRGFELSYPSIKIKMKSPGIYAIGYRDILASGIDPAFLDPRDIHVYTIGFDMMSLFDYMNDSIVETPVYVKGEKDGKFNIDDSIFIYNDGLSGFGKNSVMGGYSAYYNPYTDTTSFIVAFENTPGKRMETEYAPVVNNSGDAIFSDTFHYENENLNPSTSGYVWLDTKLTKDATEPYRDYDFTFMLDSLRSDSGKIKIKMYTNGYLNFVIFLNGAIIYGDTSATSTRDYSFYPNERLIDVSNLSSGVNRLKIRLVGNQSQKHYLDYFEVYYNPINPIRISTDQWNFIAGEGDVRIPLENITEPRLFDVENPLDVKVVKGFDTKNDTLRFHNDKSGKYVLMKSPLKAPYIERENAENLKNYPGVDVLVLTKKEFKDNVDWLQSYHVGNIPGIQNGTVKIVTLSDIYDNFSAGRTDVAAVKKFLNYAYDNWVKIPSYVIFVGSGSYDYKNLFMLSEPKNLFPVFEGGVSVVEQGILTANPSYDDWFADFDSNGYAEMIVARLPIKTAQDLNNERDKTESFIMNNGMWKNRMVLLADDEYGGYSNTDPSHTIECEKIASLASKEYDIRKVYSMNYWGTLQTADHWPSNPGDKPSARLAMFNALNKGAVGFAFVGHGNLNTLTHEHIISSLGQFDQLNNKGMYPIGGFYSCNVGNSDRALYDCIAEYILNQKDKGFVASVAATRGTYGSNNMSLANNFTEYAFSDSFTTNREYTLGEAAYLAKHGTMTSNIIYNLFGDPLLVPHTRISGSSSVFNDTIKTGEKVNITLNIDSAVTGKAYVEILSSAYPDSHDYYHTYPYHYLHYDMPGEPVFRGEVSFDSSAIHVSFVYPYNNEMLGDMGRIIAYIESDTNTFRFSVDSIDIVQGEKDTTDNDGPEIEMSVNGIKAGDDTITVSKDVAVMAVLSDKNGIALAGNKQIKVMIDNDVNKVYNISDYFSYDENSYTSGILNYSIVFPDTGGIHSITLIVYDNMMNVSYKTAYLNVIGDENLSVRNVWNWPNPVKNSTYFTFVVSRSVSAIIKIFTITGKCIRTMEIEDLPAGYNQIYWDGRDNNGNEIAQGLYFYKILFKSADGARIAVKNKLLVYR</sequence>
<dbReference type="EMBL" id="QNBC01000018">
    <property type="protein sequence ID" value="RKX67544.1"/>
    <property type="molecule type" value="Genomic_DNA"/>
</dbReference>
<evidence type="ECO:0000313" key="5">
    <source>
        <dbReference type="EMBL" id="RKX67544.1"/>
    </source>
</evidence>
<gene>
    <name evidence="5" type="ORF">DRP44_02265</name>
</gene>
<dbReference type="InterPro" id="IPR038490">
    <property type="entry name" value="Gingipain_propep_sf"/>
</dbReference>
<dbReference type="Gene3D" id="3.40.50.1460">
    <property type="match status" value="1"/>
</dbReference>
<name>A0A660S9Q6_UNCT6</name>
<dbReference type="Pfam" id="PF01364">
    <property type="entry name" value="Peptidase_C25"/>
    <property type="match status" value="1"/>
</dbReference>
<evidence type="ECO:0000259" key="3">
    <source>
        <dbReference type="Pfam" id="PF08126"/>
    </source>
</evidence>
<dbReference type="GO" id="GO:0004197">
    <property type="term" value="F:cysteine-type endopeptidase activity"/>
    <property type="evidence" value="ECO:0007669"/>
    <property type="project" value="InterPro"/>
</dbReference>